<accession>A0A5B9PR81</accession>
<evidence type="ECO:0008006" key="3">
    <source>
        <dbReference type="Google" id="ProtNLM"/>
    </source>
</evidence>
<evidence type="ECO:0000313" key="2">
    <source>
        <dbReference type="Proteomes" id="UP000322214"/>
    </source>
</evidence>
<reference evidence="1 2" key="1">
    <citation type="submission" date="2019-08" db="EMBL/GenBank/DDBJ databases">
        <title>Deep-cultivation of Planctomycetes and their phenomic and genomic characterization uncovers novel biology.</title>
        <authorList>
            <person name="Wiegand S."/>
            <person name="Jogler M."/>
            <person name="Boedeker C."/>
            <person name="Pinto D."/>
            <person name="Vollmers J."/>
            <person name="Rivas-Marin E."/>
            <person name="Kohn T."/>
            <person name="Peeters S.H."/>
            <person name="Heuer A."/>
            <person name="Rast P."/>
            <person name="Oberbeckmann S."/>
            <person name="Bunk B."/>
            <person name="Jeske O."/>
            <person name="Meyerdierks A."/>
            <person name="Storesund J.E."/>
            <person name="Kallscheuer N."/>
            <person name="Luecker S."/>
            <person name="Lage O.M."/>
            <person name="Pohl T."/>
            <person name="Merkel B.J."/>
            <person name="Hornburger P."/>
            <person name="Mueller R.-W."/>
            <person name="Bruemmer F."/>
            <person name="Labrenz M."/>
            <person name="Spormann A.M."/>
            <person name="Op den Camp H."/>
            <person name="Overmann J."/>
            <person name="Amann R."/>
            <person name="Jetten M.S.M."/>
            <person name="Mascher T."/>
            <person name="Medema M.H."/>
            <person name="Devos D.P."/>
            <person name="Kaster A.-K."/>
            <person name="Ovreas L."/>
            <person name="Rohde M."/>
            <person name="Galperin M.Y."/>
            <person name="Jogler C."/>
        </authorList>
    </citation>
    <scope>NUCLEOTIDE SEQUENCE [LARGE SCALE GENOMIC DNA]</scope>
    <source>
        <strain evidence="1 2">FC18</strain>
    </source>
</reference>
<protein>
    <recommendedName>
        <fullName evidence="3">Antitoxin ParD1</fullName>
    </recommendedName>
</protein>
<dbReference type="EMBL" id="CP042912">
    <property type="protein sequence ID" value="QEG24833.1"/>
    <property type="molecule type" value="Genomic_DNA"/>
</dbReference>
<dbReference type="Proteomes" id="UP000322214">
    <property type="component" value="Chromosome"/>
</dbReference>
<organism evidence="1 2">
    <name type="scientific">Mariniblastus fucicola</name>
    <dbReference type="NCBI Taxonomy" id="980251"/>
    <lineage>
        <taxon>Bacteria</taxon>
        <taxon>Pseudomonadati</taxon>
        <taxon>Planctomycetota</taxon>
        <taxon>Planctomycetia</taxon>
        <taxon>Pirellulales</taxon>
        <taxon>Pirellulaceae</taxon>
        <taxon>Mariniblastus</taxon>
    </lineage>
</organism>
<dbReference type="AlphaFoldDB" id="A0A5B9PR81"/>
<name>A0A5B9PR81_9BACT</name>
<dbReference type="RefSeq" id="WP_075083614.1">
    <property type="nucleotide sequence ID" value="NZ_CP042912.1"/>
</dbReference>
<dbReference type="STRING" id="980251.GCA_001642875_00810"/>
<dbReference type="KEGG" id="mff:MFFC18_47560"/>
<proteinExistence type="predicted"/>
<dbReference type="InterPro" id="IPR038296">
    <property type="entry name" value="ParD_sf"/>
</dbReference>
<dbReference type="OrthoDB" id="284431at2"/>
<keyword evidence="2" id="KW-1185">Reference proteome</keyword>
<dbReference type="Gene3D" id="6.10.10.120">
    <property type="entry name" value="Antitoxin ParD1-like"/>
    <property type="match status" value="1"/>
</dbReference>
<sequence>MSTDIPNDYGNQVQQLIAQGKFQDEQALVNEGIRLVIAREMLHADIQAGIDELDRGEGIDADEVYAEARRRIKAIEEQQS</sequence>
<evidence type="ECO:0000313" key="1">
    <source>
        <dbReference type="EMBL" id="QEG24833.1"/>
    </source>
</evidence>
<gene>
    <name evidence="1" type="ORF">MFFC18_47560</name>
</gene>